<dbReference type="EMBL" id="CAJPWZ010001415">
    <property type="protein sequence ID" value="CAG2214571.1"/>
    <property type="molecule type" value="Genomic_DNA"/>
</dbReference>
<comment type="caution">
    <text evidence="2">The sequence shown here is derived from an EMBL/GenBank/DDBJ whole genome shotgun (WGS) entry which is preliminary data.</text>
</comment>
<gene>
    <name evidence="2" type="ORF">MEDL_28402</name>
</gene>
<organism evidence="2 3">
    <name type="scientific">Mytilus edulis</name>
    <name type="common">Blue mussel</name>
    <dbReference type="NCBI Taxonomy" id="6550"/>
    <lineage>
        <taxon>Eukaryota</taxon>
        <taxon>Metazoa</taxon>
        <taxon>Spiralia</taxon>
        <taxon>Lophotrochozoa</taxon>
        <taxon>Mollusca</taxon>
        <taxon>Bivalvia</taxon>
        <taxon>Autobranchia</taxon>
        <taxon>Pteriomorphia</taxon>
        <taxon>Mytilida</taxon>
        <taxon>Mytiloidea</taxon>
        <taxon>Mytilidae</taxon>
        <taxon>Mytilinae</taxon>
        <taxon>Mytilus</taxon>
    </lineage>
</organism>
<evidence type="ECO:0000256" key="1">
    <source>
        <dbReference type="SAM" id="Phobius"/>
    </source>
</evidence>
<feature type="transmembrane region" description="Helical" evidence="1">
    <location>
        <begin position="168"/>
        <end position="190"/>
    </location>
</feature>
<dbReference type="AlphaFoldDB" id="A0A8S3S8Q7"/>
<keyword evidence="3" id="KW-1185">Reference proteome</keyword>
<keyword evidence="1" id="KW-0472">Membrane</keyword>
<sequence>MDNPAGLSAKLAVNRLEIFKLAGVRFRKSSWTFIKVRWNDGTFNEFQNKWDEQDVIPGGIIPGGGNEYDKETGGVSCYTCNTCNKEPFDAEASGIGTKSGCYMCVKAWDDAFNTASRKCFTQSDYIYTLEVYEADRYIGCKQFVNSFQRTVNYCFCNTNNCNSAAKTLFSPFVMVFSLVVSSFFIVYDSVNSFWESLKRKLMNNFKKKVKL</sequence>
<dbReference type="Proteomes" id="UP000683360">
    <property type="component" value="Unassembled WGS sequence"/>
</dbReference>
<accession>A0A8S3S8Q7</accession>
<keyword evidence="1" id="KW-0812">Transmembrane</keyword>
<name>A0A8S3S8Q7_MYTED</name>
<protein>
    <submittedName>
        <fullName evidence="2">Uncharacterized protein</fullName>
    </submittedName>
</protein>
<evidence type="ECO:0000313" key="2">
    <source>
        <dbReference type="EMBL" id="CAG2214571.1"/>
    </source>
</evidence>
<proteinExistence type="predicted"/>
<keyword evidence="1" id="KW-1133">Transmembrane helix</keyword>
<reference evidence="2" key="1">
    <citation type="submission" date="2021-03" db="EMBL/GenBank/DDBJ databases">
        <authorList>
            <person name="Bekaert M."/>
        </authorList>
    </citation>
    <scope>NUCLEOTIDE SEQUENCE</scope>
</reference>
<evidence type="ECO:0000313" key="3">
    <source>
        <dbReference type="Proteomes" id="UP000683360"/>
    </source>
</evidence>